<evidence type="ECO:0000313" key="3">
    <source>
        <dbReference type="EMBL" id="TII02969.1"/>
    </source>
</evidence>
<dbReference type="InterPro" id="IPR038763">
    <property type="entry name" value="DHH_sf"/>
</dbReference>
<feature type="domain" description="DHHA1" evidence="2">
    <location>
        <begin position="226"/>
        <end position="311"/>
    </location>
</feature>
<feature type="domain" description="DDH" evidence="1">
    <location>
        <begin position="17"/>
        <end position="152"/>
    </location>
</feature>
<dbReference type="AlphaFoldDB" id="A0A4T2GU29"/>
<gene>
    <name evidence="3" type="ORF">FAJ35_03570</name>
</gene>
<comment type="caution">
    <text evidence="3">The sequence shown here is derived from an EMBL/GenBank/DDBJ whole genome shotgun (WGS) entry which is preliminary data.</text>
</comment>
<sequence length="315" mass="35463">MTIYSTIIEKVREYDTIIIHRHQRPDPDAIGSQVGLQKLLQKNFPEKTIKVTGFNEPNLAWMAEMDQVSDQDYQGALVIVTDTANTARVDDDRYAQGDFLIKIDHHPNEEPYGDLLWVNTEASSCSEMIAELALQSQLELDGETARLLYAGIVGDTGRFLYPATSSRTFEIVARLRQEDFDFARMSRQMDTIDFKIAKLTGYVYDNLEVDEHGAARVILTQDILEKYGVTDADTSFIVGAPGRIGTVQSWGIFVEQTDGNYRVRLRSSKYIPINEIAKRHDGGGHPLASGANSYSLSENEQIYQEIQEVVRNASK</sequence>
<dbReference type="SUPFAM" id="SSF64182">
    <property type="entry name" value="DHH phosphoesterases"/>
    <property type="match status" value="1"/>
</dbReference>
<accession>A0A4T2GU29</accession>
<dbReference type="GO" id="GO:0003676">
    <property type="term" value="F:nucleic acid binding"/>
    <property type="evidence" value="ECO:0007669"/>
    <property type="project" value="InterPro"/>
</dbReference>
<dbReference type="EMBL" id="SSXL01000009">
    <property type="protein sequence ID" value="TII02969.1"/>
    <property type="molecule type" value="Genomic_DNA"/>
</dbReference>
<name>A0A4T2GU29_STRSU</name>
<dbReference type="PANTHER" id="PTHR47618">
    <property type="entry name" value="BIFUNCTIONAL OLIGORIBONUCLEASE AND PAP PHOSPHATASE NRNA"/>
    <property type="match status" value="1"/>
</dbReference>
<dbReference type="PANTHER" id="PTHR47618:SF1">
    <property type="entry name" value="BIFUNCTIONAL OLIGORIBONUCLEASE AND PAP PHOSPHATASE NRNA"/>
    <property type="match status" value="1"/>
</dbReference>
<dbReference type="InterPro" id="IPR001667">
    <property type="entry name" value="DDH_dom"/>
</dbReference>
<dbReference type="Pfam" id="PF02272">
    <property type="entry name" value="DHHA1"/>
    <property type="match status" value="1"/>
</dbReference>
<dbReference type="RefSeq" id="WP_136647775.1">
    <property type="nucleotide sequence ID" value="NZ_JAIMDZ010000009.1"/>
</dbReference>
<dbReference type="Proteomes" id="UP000309259">
    <property type="component" value="Unassembled WGS sequence"/>
</dbReference>
<reference evidence="3 4" key="1">
    <citation type="submission" date="2019-04" db="EMBL/GenBank/DDBJ databases">
        <title>Genome analysis of Streptococcus suis strain WUSS327.</title>
        <authorList>
            <person name="Chen H."/>
            <person name="Gao X."/>
            <person name="Wu Z."/>
        </authorList>
    </citation>
    <scope>NUCLEOTIDE SEQUENCE [LARGE SCALE GENOMIC DNA]</scope>
    <source>
        <strain evidence="3 4">WUSS327</strain>
    </source>
</reference>
<evidence type="ECO:0000259" key="1">
    <source>
        <dbReference type="Pfam" id="PF01368"/>
    </source>
</evidence>
<evidence type="ECO:0000313" key="4">
    <source>
        <dbReference type="Proteomes" id="UP000309259"/>
    </source>
</evidence>
<dbReference type="Gene3D" id="3.90.1640.10">
    <property type="entry name" value="inorganic pyrophosphatase (n-terminal core)"/>
    <property type="match status" value="1"/>
</dbReference>
<evidence type="ECO:0000259" key="2">
    <source>
        <dbReference type="Pfam" id="PF02272"/>
    </source>
</evidence>
<dbReference type="InterPro" id="IPR051319">
    <property type="entry name" value="Oligoribo/pAp-PDE_c-di-AMP_PDE"/>
</dbReference>
<dbReference type="Pfam" id="PF01368">
    <property type="entry name" value="DHH"/>
    <property type="match status" value="1"/>
</dbReference>
<dbReference type="InterPro" id="IPR003156">
    <property type="entry name" value="DHHA1_dom"/>
</dbReference>
<dbReference type="Gene3D" id="3.10.310.30">
    <property type="match status" value="1"/>
</dbReference>
<proteinExistence type="predicted"/>
<organism evidence="3 4">
    <name type="scientific">Streptococcus suis</name>
    <dbReference type="NCBI Taxonomy" id="1307"/>
    <lineage>
        <taxon>Bacteria</taxon>
        <taxon>Bacillati</taxon>
        <taxon>Bacillota</taxon>
        <taxon>Bacilli</taxon>
        <taxon>Lactobacillales</taxon>
        <taxon>Streptococcaceae</taxon>
        <taxon>Streptococcus</taxon>
    </lineage>
</organism>
<protein>
    <submittedName>
        <fullName evidence="3">Bifunctional oligoribonuclease/PAP phosphatase NrnA</fullName>
    </submittedName>
</protein>